<proteinExistence type="predicted"/>
<feature type="transmembrane region" description="Helical" evidence="1">
    <location>
        <begin position="132"/>
        <end position="153"/>
    </location>
</feature>
<protein>
    <submittedName>
        <fullName evidence="2">Predicted membrane protein (DUF2254)</fullName>
    </submittedName>
</protein>
<dbReference type="Pfam" id="PF10011">
    <property type="entry name" value="DUF2254"/>
    <property type="match status" value="1"/>
</dbReference>
<dbReference type="KEGG" id="nwe:SAMEA3174300_0195"/>
<feature type="transmembrane region" description="Helical" evidence="1">
    <location>
        <begin position="103"/>
        <end position="126"/>
    </location>
</feature>
<organism evidence="2 3">
    <name type="scientific">Neisseria weaveri</name>
    <dbReference type="NCBI Taxonomy" id="28091"/>
    <lineage>
        <taxon>Bacteria</taxon>
        <taxon>Pseudomonadati</taxon>
        <taxon>Pseudomonadota</taxon>
        <taxon>Betaproteobacteria</taxon>
        <taxon>Neisseriales</taxon>
        <taxon>Neisseriaceae</taxon>
        <taxon>Neisseria</taxon>
    </lineage>
</organism>
<feature type="transmembrane region" description="Helical" evidence="1">
    <location>
        <begin position="15"/>
        <end position="36"/>
    </location>
</feature>
<dbReference type="EMBL" id="LR134533">
    <property type="protein sequence ID" value="VEJ51734.1"/>
    <property type="molecule type" value="Genomic_DNA"/>
</dbReference>
<dbReference type="STRING" id="28091.SAMEA3174300_00195"/>
<dbReference type="InterPro" id="IPR018723">
    <property type="entry name" value="DUF2254_membrane"/>
</dbReference>
<name>A0A448VPZ0_9NEIS</name>
<reference evidence="2 3" key="1">
    <citation type="submission" date="2018-12" db="EMBL/GenBank/DDBJ databases">
        <authorList>
            <consortium name="Pathogen Informatics"/>
        </authorList>
    </citation>
    <scope>NUCLEOTIDE SEQUENCE [LARGE SCALE GENOMIC DNA]</scope>
    <source>
        <strain evidence="2 3">NCTC12742</strain>
    </source>
</reference>
<evidence type="ECO:0000313" key="3">
    <source>
        <dbReference type="Proteomes" id="UP000272771"/>
    </source>
</evidence>
<evidence type="ECO:0000313" key="2">
    <source>
        <dbReference type="EMBL" id="VEJ51734.1"/>
    </source>
</evidence>
<feature type="transmembrane region" description="Helical" evidence="1">
    <location>
        <begin position="56"/>
        <end position="82"/>
    </location>
</feature>
<dbReference type="AlphaFoldDB" id="A0A448VPZ0"/>
<keyword evidence="1" id="KW-1133">Transmembrane helix</keyword>
<accession>A0A448VPZ0</accession>
<dbReference type="OrthoDB" id="2955631at2"/>
<dbReference type="RefSeq" id="WP_004283544.1">
    <property type="nucleotide sequence ID" value="NZ_LR134533.1"/>
</dbReference>
<dbReference type="Proteomes" id="UP000272771">
    <property type="component" value="Chromosome"/>
</dbReference>
<gene>
    <name evidence="2" type="ORF">NCTC12742_01636</name>
</gene>
<keyword evidence="1" id="KW-0472">Membrane</keyword>
<evidence type="ECO:0000256" key="1">
    <source>
        <dbReference type="SAM" id="Phobius"/>
    </source>
</evidence>
<keyword evidence="1" id="KW-0812">Transmembrane</keyword>
<keyword evidence="3" id="KW-1185">Reference proteome</keyword>
<sequence>MYAFLLWLKKPSNTLWVTPTIGAVLAVIMALASYWASFWLPADIFPNIEADTIQDLLSIISSSMLAVSTFSLSIMVSAFASASGGATPRATELIMADNGTRTAIASFISAFIYAVIAKIALSMGIYGSSGRFLLFISTLIVLAYVITTLIRWVHTLSGLGRLQNTLDKIRQAAEKGMHEYRQAPDMNATWRAAGLERAQPIYAEQNGYLTNINFKGLQACAEENEFHIHITVRPGELLVKNEPIALLLPKQTTTVSTEKINGFFITQRQRSFDQDPRFGFSVLSEVAQRAMSPAVNDPGTAFAVLMLISELLIEQVPESERKDNFDRISIVALDEEKFITDAIRPIARDSAGNIEVSIWLQRMLATIYQHAPTQALSQAAKDEAAYSLKRNLNAFDFDEDAKAIQEAHQRYFNTSAH</sequence>